<sequence length="125" mass="13434">MEEEGDGVPATAETAAAQDNDTPASPLHSPPPFWNSHGRSVSEASSVQLKPSPISLEDHTEEDDDQARACWARHVSIDDYVVISGSTGIGAYVVWTCTVETLKGAPFTIRKRFVLAQLAAEARLV</sequence>
<accession>A0A2K1QZB8</accession>
<name>A0A2K1QZB8_9PEZI</name>
<feature type="region of interest" description="Disordered" evidence="1">
    <location>
        <begin position="1"/>
        <end position="66"/>
    </location>
</feature>
<dbReference type="OrthoDB" id="10254720at2759"/>
<evidence type="ECO:0000256" key="1">
    <source>
        <dbReference type="SAM" id="MobiDB-lite"/>
    </source>
</evidence>
<dbReference type="EMBL" id="NKHZ01000025">
    <property type="protein sequence ID" value="PNS20394.1"/>
    <property type="molecule type" value="Genomic_DNA"/>
</dbReference>
<evidence type="ECO:0000313" key="2">
    <source>
        <dbReference type="EMBL" id="PNS20394.1"/>
    </source>
</evidence>
<dbReference type="STRING" id="2082308.A0A2K1QZB8"/>
<dbReference type="InParanoid" id="A0A2K1QZB8"/>
<dbReference type="Proteomes" id="UP000243797">
    <property type="component" value="Unassembled WGS sequence"/>
</dbReference>
<gene>
    <name evidence="2" type="ORF">CAC42_5844</name>
</gene>
<reference evidence="2 3" key="1">
    <citation type="submission" date="2017-06" db="EMBL/GenBank/DDBJ databases">
        <title>Draft genome sequence of a variant of Elsinoe murrayae.</title>
        <authorList>
            <person name="Cheng Q."/>
        </authorList>
    </citation>
    <scope>NUCLEOTIDE SEQUENCE [LARGE SCALE GENOMIC DNA]</scope>
    <source>
        <strain evidence="2 3">CQ-2017a</strain>
    </source>
</reference>
<protein>
    <submittedName>
        <fullName evidence="2">Ubiquitin-conjugating enzyme E2-18 kDa</fullName>
    </submittedName>
</protein>
<organism evidence="2 3">
    <name type="scientific">Sphaceloma murrayae</name>
    <dbReference type="NCBI Taxonomy" id="2082308"/>
    <lineage>
        <taxon>Eukaryota</taxon>
        <taxon>Fungi</taxon>
        <taxon>Dikarya</taxon>
        <taxon>Ascomycota</taxon>
        <taxon>Pezizomycotina</taxon>
        <taxon>Dothideomycetes</taxon>
        <taxon>Dothideomycetidae</taxon>
        <taxon>Myriangiales</taxon>
        <taxon>Elsinoaceae</taxon>
        <taxon>Sphaceloma</taxon>
    </lineage>
</organism>
<evidence type="ECO:0000313" key="3">
    <source>
        <dbReference type="Proteomes" id="UP000243797"/>
    </source>
</evidence>
<dbReference type="AlphaFoldDB" id="A0A2K1QZB8"/>
<proteinExistence type="predicted"/>
<feature type="compositionally biased region" description="Polar residues" evidence="1">
    <location>
        <begin position="37"/>
        <end position="49"/>
    </location>
</feature>
<comment type="caution">
    <text evidence="2">The sequence shown here is derived from an EMBL/GenBank/DDBJ whole genome shotgun (WGS) entry which is preliminary data.</text>
</comment>
<keyword evidence="3" id="KW-1185">Reference proteome</keyword>